<protein>
    <submittedName>
        <fullName evidence="1">Uncharacterized protein</fullName>
    </submittedName>
</protein>
<dbReference type="EMBL" id="CM024801">
    <property type="protein sequence ID" value="KAG8011765.1"/>
    <property type="molecule type" value="Genomic_DNA"/>
</dbReference>
<gene>
    <name evidence="1" type="ORF">GBF38_004092</name>
</gene>
<evidence type="ECO:0000313" key="1">
    <source>
        <dbReference type="EMBL" id="KAG8011765.1"/>
    </source>
</evidence>
<accession>A0ACB7FBA2</accession>
<organism evidence="1 2">
    <name type="scientific">Nibea albiflora</name>
    <name type="common">Yellow drum</name>
    <name type="synonym">Corvina albiflora</name>
    <dbReference type="NCBI Taxonomy" id="240163"/>
    <lineage>
        <taxon>Eukaryota</taxon>
        <taxon>Metazoa</taxon>
        <taxon>Chordata</taxon>
        <taxon>Craniata</taxon>
        <taxon>Vertebrata</taxon>
        <taxon>Euteleostomi</taxon>
        <taxon>Actinopterygii</taxon>
        <taxon>Neopterygii</taxon>
        <taxon>Teleostei</taxon>
        <taxon>Neoteleostei</taxon>
        <taxon>Acanthomorphata</taxon>
        <taxon>Eupercaria</taxon>
        <taxon>Sciaenidae</taxon>
        <taxon>Nibea</taxon>
    </lineage>
</organism>
<keyword evidence="2" id="KW-1185">Reference proteome</keyword>
<comment type="caution">
    <text evidence="1">The sequence shown here is derived from an EMBL/GenBank/DDBJ whole genome shotgun (WGS) entry which is preliminary data.</text>
</comment>
<name>A0ACB7FBA2_NIBAL</name>
<sequence>MALKTVLLLVPVHPIAPARWLRLHPRQLGDFKESPAPAVCSAKRSAVPHYHRLDPAAFQHFTTYSISKEDKMAPSVVKDKEGKFVTVVDTPDGMKMCAVEHQNEENGGYITQKPCFLLSSGSSSH</sequence>
<evidence type="ECO:0000313" key="2">
    <source>
        <dbReference type="Proteomes" id="UP000805704"/>
    </source>
</evidence>
<dbReference type="Proteomes" id="UP000805704">
    <property type="component" value="Chromosome 13"/>
</dbReference>
<proteinExistence type="predicted"/>
<reference evidence="1" key="1">
    <citation type="submission" date="2020-04" db="EMBL/GenBank/DDBJ databases">
        <title>A chromosome-scale assembly and high-density genetic map of the yellow drum (Nibea albiflora) genome.</title>
        <authorList>
            <person name="Xu D."/>
            <person name="Zhang W."/>
            <person name="Chen R."/>
            <person name="Tan P."/>
            <person name="Wang L."/>
            <person name="Song H."/>
            <person name="Tian L."/>
            <person name="Zhu Q."/>
            <person name="Wang B."/>
        </authorList>
    </citation>
    <scope>NUCLEOTIDE SEQUENCE</scope>
    <source>
        <strain evidence="1">ZJHYS-2018</strain>
    </source>
</reference>